<dbReference type="PANTHER" id="PTHR30329:SF21">
    <property type="entry name" value="LIPOPROTEIN YIAD-RELATED"/>
    <property type="match status" value="1"/>
</dbReference>
<dbReference type="Proteomes" id="UP000018851">
    <property type="component" value="Chromosome"/>
</dbReference>
<evidence type="ECO:0000256" key="2">
    <source>
        <dbReference type="ARBA" id="ARBA00023136"/>
    </source>
</evidence>
<dbReference type="InterPro" id="IPR050330">
    <property type="entry name" value="Bact_OuterMem_StrucFunc"/>
</dbReference>
<dbReference type="KEGG" id="ssan:NX02_03295"/>
<evidence type="ECO:0000313" key="8">
    <source>
        <dbReference type="EMBL" id="AHE52413.1"/>
    </source>
</evidence>
<comment type="subcellular location">
    <subcellularLocation>
        <location evidence="1">Cell outer membrane</location>
    </subcellularLocation>
</comment>
<reference evidence="8 9" key="1">
    <citation type="submission" date="2013-07" db="EMBL/GenBank/DDBJ databases">
        <title>Completed genome of Sphingomonas sanxanigenens NX02.</title>
        <authorList>
            <person name="Ma T."/>
            <person name="Huang H."/>
            <person name="Wu M."/>
            <person name="Li X."/>
            <person name="Li G."/>
        </authorList>
    </citation>
    <scope>NUCLEOTIDE SEQUENCE [LARGE SCALE GENOMIC DNA]</scope>
    <source>
        <strain evidence="8 9">NX02</strain>
    </source>
</reference>
<gene>
    <name evidence="8" type="ORF">NX02_03295</name>
</gene>
<proteinExistence type="predicted"/>
<dbReference type="CDD" id="cd07185">
    <property type="entry name" value="OmpA_C-like"/>
    <property type="match status" value="1"/>
</dbReference>
<dbReference type="GO" id="GO:0009279">
    <property type="term" value="C:cell outer membrane"/>
    <property type="evidence" value="ECO:0007669"/>
    <property type="project" value="UniProtKB-SubCell"/>
</dbReference>
<dbReference type="Pfam" id="PF00691">
    <property type="entry name" value="OmpA"/>
    <property type="match status" value="1"/>
</dbReference>
<feature type="chain" id="PRO_5004785140" description="OmpA-like domain-containing protein" evidence="6">
    <location>
        <begin position="22"/>
        <end position="201"/>
    </location>
</feature>
<feature type="compositionally biased region" description="Basic and acidic residues" evidence="5">
    <location>
        <begin position="180"/>
        <end position="191"/>
    </location>
</feature>
<dbReference type="InterPro" id="IPR006664">
    <property type="entry name" value="OMP_bac"/>
</dbReference>
<evidence type="ECO:0000256" key="6">
    <source>
        <dbReference type="SAM" id="SignalP"/>
    </source>
</evidence>
<dbReference type="HOGENOM" id="CLU_1359675_0_0_5"/>
<dbReference type="PRINTS" id="PR01021">
    <property type="entry name" value="OMPADOMAIN"/>
</dbReference>
<feature type="domain" description="OmpA-like" evidence="7">
    <location>
        <begin position="71"/>
        <end position="197"/>
    </location>
</feature>
<dbReference type="PANTHER" id="PTHR30329">
    <property type="entry name" value="STATOR ELEMENT OF FLAGELLAR MOTOR COMPLEX"/>
    <property type="match status" value="1"/>
</dbReference>
<dbReference type="STRING" id="1123269.NX02_03295"/>
<dbReference type="OrthoDB" id="9814546at2"/>
<evidence type="ECO:0000259" key="7">
    <source>
        <dbReference type="PROSITE" id="PS51123"/>
    </source>
</evidence>
<dbReference type="InterPro" id="IPR006665">
    <property type="entry name" value="OmpA-like"/>
</dbReference>
<keyword evidence="3" id="KW-0998">Cell outer membrane</keyword>
<evidence type="ECO:0000256" key="5">
    <source>
        <dbReference type="SAM" id="MobiDB-lite"/>
    </source>
</evidence>
<keyword evidence="2 4" id="KW-0472">Membrane</keyword>
<dbReference type="PROSITE" id="PS51123">
    <property type="entry name" value="OMPA_2"/>
    <property type="match status" value="1"/>
</dbReference>
<dbReference type="SUPFAM" id="SSF103088">
    <property type="entry name" value="OmpA-like"/>
    <property type="match status" value="1"/>
</dbReference>
<feature type="region of interest" description="Disordered" evidence="5">
    <location>
        <begin position="162"/>
        <end position="201"/>
    </location>
</feature>
<keyword evidence="6" id="KW-0732">Signal</keyword>
<dbReference type="AlphaFoldDB" id="W0A7U5"/>
<evidence type="ECO:0000256" key="4">
    <source>
        <dbReference type="PROSITE-ProRule" id="PRU00473"/>
    </source>
</evidence>
<protein>
    <recommendedName>
        <fullName evidence="7">OmpA-like domain-containing protein</fullName>
    </recommendedName>
</protein>
<evidence type="ECO:0000256" key="3">
    <source>
        <dbReference type="ARBA" id="ARBA00023237"/>
    </source>
</evidence>
<keyword evidence="9" id="KW-1185">Reference proteome</keyword>
<dbReference type="RefSeq" id="WP_047099725.1">
    <property type="nucleotide sequence ID" value="NZ_CP006644.1"/>
</dbReference>
<dbReference type="EMBL" id="CP006644">
    <property type="protein sequence ID" value="AHE52413.1"/>
    <property type="molecule type" value="Genomic_DNA"/>
</dbReference>
<feature type="signal peptide" evidence="6">
    <location>
        <begin position="1"/>
        <end position="21"/>
    </location>
</feature>
<evidence type="ECO:0000313" key="9">
    <source>
        <dbReference type="Proteomes" id="UP000018851"/>
    </source>
</evidence>
<dbReference type="Gene3D" id="3.30.1330.60">
    <property type="entry name" value="OmpA-like domain"/>
    <property type="match status" value="1"/>
</dbReference>
<sequence length="201" mass="20534">MSARSIGRVAVVALAGCAASACQPQPAPEPVVNEADPAANANAVEAPEPAVVASPSPKSIIREGVSAEADEDAVPPLEPASLTVPFGDRMTTTLDDAARAAIDGLLANPVVTAGGPISVRGHSDTRGSDGDNLAASRRRAETVRAYLVEKGVDAKRITIVALGENRPVAPNMKPDGSDDPEGRAKNRRVEVEVQPPAPAAD</sequence>
<organism evidence="8 9">
    <name type="scientific">Sphingomonas sanxanigenens DSM 19645 = NX02</name>
    <dbReference type="NCBI Taxonomy" id="1123269"/>
    <lineage>
        <taxon>Bacteria</taxon>
        <taxon>Pseudomonadati</taxon>
        <taxon>Pseudomonadota</taxon>
        <taxon>Alphaproteobacteria</taxon>
        <taxon>Sphingomonadales</taxon>
        <taxon>Sphingomonadaceae</taxon>
        <taxon>Sphingomonas</taxon>
    </lineage>
</organism>
<name>W0A7U5_9SPHN</name>
<evidence type="ECO:0000256" key="1">
    <source>
        <dbReference type="ARBA" id="ARBA00004442"/>
    </source>
</evidence>
<dbReference type="PROSITE" id="PS51257">
    <property type="entry name" value="PROKAR_LIPOPROTEIN"/>
    <property type="match status" value="1"/>
</dbReference>
<accession>W0A7U5</accession>
<feature type="region of interest" description="Disordered" evidence="5">
    <location>
        <begin position="117"/>
        <end position="136"/>
    </location>
</feature>
<dbReference type="eggNOG" id="COG2885">
    <property type="taxonomic scope" value="Bacteria"/>
</dbReference>
<dbReference type="PATRIC" id="fig|1123269.5.peg.642"/>
<dbReference type="InterPro" id="IPR036737">
    <property type="entry name" value="OmpA-like_sf"/>
</dbReference>